<evidence type="ECO:0000313" key="2">
    <source>
        <dbReference type="Proteomes" id="UP000533900"/>
    </source>
</evidence>
<evidence type="ECO:0000313" key="1">
    <source>
        <dbReference type="EMBL" id="MBC2845592.1"/>
    </source>
</evidence>
<protein>
    <submittedName>
        <fullName evidence="1">Uncharacterized protein</fullName>
    </submittedName>
</protein>
<gene>
    <name evidence="1" type="ORF">H7F21_10860</name>
</gene>
<dbReference type="RefSeq" id="WP_185789314.1">
    <property type="nucleotide sequence ID" value="NZ_JACLCP010000003.1"/>
</dbReference>
<dbReference type="EMBL" id="JACLCP010000003">
    <property type="protein sequence ID" value="MBC2845592.1"/>
    <property type="molecule type" value="Genomic_DNA"/>
</dbReference>
<organism evidence="1 2">
    <name type="scientific">Winogradskyella flava</name>
    <dbReference type="NCBI Taxonomy" id="1884876"/>
    <lineage>
        <taxon>Bacteria</taxon>
        <taxon>Pseudomonadati</taxon>
        <taxon>Bacteroidota</taxon>
        <taxon>Flavobacteriia</taxon>
        <taxon>Flavobacteriales</taxon>
        <taxon>Flavobacteriaceae</taxon>
        <taxon>Winogradskyella</taxon>
    </lineage>
</organism>
<accession>A0A842IQW1</accession>
<name>A0A842IQW1_9FLAO</name>
<dbReference type="AlphaFoldDB" id="A0A842IQW1"/>
<proteinExistence type="predicted"/>
<reference evidence="1" key="1">
    <citation type="submission" date="2020-08" db="EMBL/GenBank/DDBJ databases">
        <title>Winogradskyella ouciana sp. nov., isolated from the hadal seawater of the Mariana Trench.</title>
        <authorList>
            <person name="He X."/>
        </authorList>
    </citation>
    <scope>NUCLEOTIDE SEQUENCE [LARGE SCALE GENOMIC DNA]</scope>
    <source>
        <strain evidence="1">KCTC 52348</strain>
    </source>
</reference>
<comment type="caution">
    <text evidence="1">The sequence shown here is derived from an EMBL/GenBank/DDBJ whole genome shotgun (WGS) entry which is preliminary data.</text>
</comment>
<sequence>MKSTKTILVILFYVLFISCEKDDDMSTSSSTVYNEIAFAEIFQVNGVGATPYALTDGVTTATNQISLNQFGNTNLNGFDTRIAVPTDNSVSINASLNSVIIILNNGMEVPPFFAGGEVGSTIDAGDSILRQEFIYNFTYPTNANPINLSTDINRIELIYEFEYLDNESVIHNKIFTHTIFVD</sequence>
<dbReference type="PROSITE" id="PS51257">
    <property type="entry name" value="PROKAR_LIPOPROTEIN"/>
    <property type="match status" value="1"/>
</dbReference>
<keyword evidence="2" id="KW-1185">Reference proteome</keyword>
<dbReference type="Proteomes" id="UP000533900">
    <property type="component" value="Unassembled WGS sequence"/>
</dbReference>